<dbReference type="Proteomes" id="UP000006729">
    <property type="component" value="Chromosome 11"/>
</dbReference>
<dbReference type="PANTHER" id="PTHR48434">
    <property type="entry name" value="(RAPE) HYPOTHETICAL PROTEIN"/>
    <property type="match status" value="1"/>
</dbReference>
<accession>A0A2K1YHR1</accession>
<proteinExistence type="predicted"/>
<gene>
    <name evidence="1" type="ORF">POPTR_011G092300</name>
</gene>
<sequence>MNVELKQHCRLEIQDLEFKGLIQKSRSSWSCVAFYVNKNSKIERGAPRLVINYKPLNKALKLRKNSVLWSDAHTALVHHTTKKVQEIPYLHLANPLAPKIVETYASELGYEESHSCLFYFDNSINTTKIPNWFRQWWDYFGCITELHHPHPVVEKGYKLFKKNFRGTEGEKKFPPMLMFCSKFFVPWVCL</sequence>
<evidence type="ECO:0000313" key="2">
    <source>
        <dbReference type="Proteomes" id="UP000006729"/>
    </source>
</evidence>
<protein>
    <submittedName>
        <fullName evidence="1">Uncharacterized protein</fullName>
    </submittedName>
</protein>
<dbReference type="PANTHER" id="PTHR48434:SF1">
    <property type="entry name" value="(RAPE) HYPOTHETICAL PROTEIN"/>
    <property type="match status" value="1"/>
</dbReference>
<reference evidence="1 2" key="1">
    <citation type="journal article" date="2006" name="Science">
        <title>The genome of black cottonwood, Populus trichocarpa (Torr. &amp; Gray).</title>
        <authorList>
            <person name="Tuskan G.A."/>
            <person name="Difazio S."/>
            <person name="Jansson S."/>
            <person name="Bohlmann J."/>
            <person name="Grigoriev I."/>
            <person name="Hellsten U."/>
            <person name="Putnam N."/>
            <person name="Ralph S."/>
            <person name="Rombauts S."/>
            <person name="Salamov A."/>
            <person name="Schein J."/>
            <person name="Sterck L."/>
            <person name="Aerts A."/>
            <person name="Bhalerao R.R."/>
            <person name="Bhalerao R.P."/>
            <person name="Blaudez D."/>
            <person name="Boerjan W."/>
            <person name="Brun A."/>
            <person name="Brunner A."/>
            <person name="Busov V."/>
            <person name="Campbell M."/>
            <person name="Carlson J."/>
            <person name="Chalot M."/>
            <person name="Chapman J."/>
            <person name="Chen G.L."/>
            <person name="Cooper D."/>
            <person name="Coutinho P.M."/>
            <person name="Couturier J."/>
            <person name="Covert S."/>
            <person name="Cronk Q."/>
            <person name="Cunningham R."/>
            <person name="Davis J."/>
            <person name="Degroeve S."/>
            <person name="Dejardin A."/>
            <person name="Depamphilis C."/>
            <person name="Detter J."/>
            <person name="Dirks B."/>
            <person name="Dubchak I."/>
            <person name="Duplessis S."/>
            <person name="Ehlting J."/>
            <person name="Ellis B."/>
            <person name="Gendler K."/>
            <person name="Goodstein D."/>
            <person name="Gribskov M."/>
            <person name="Grimwood J."/>
            <person name="Groover A."/>
            <person name="Gunter L."/>
            <person name="Hamberger B."/>
            <person name="Heinze B."/>
            <person name="Helariutta Y."/>
            <person name="Henrissat B."/>
            <person name="Holligan D."/>
            <person name="Holt R."/>
            <person name="Huang W."/>
            <person name="Islam-Faridi N."/>
            <person name="Jones S."/>
            <person name="Jones-Rhoades M."/>
            <person name="Jorgensen R."/>
            <person name="Joshi C."/>
            <person name="Kangasjarvi J."/>
            <person name="Karlsson J."/>
            <person name="Kelleher C."/>
            <person name="Kirkpatrick R."/>
            <person name="Kirst M."/>
            <person name="Kohler A."/>
            <person name="Kalluri U."/>
            <person name="Larimer F."/>
            <person name="Leebens-Mack J."/>
            <person name="Leple J.C."/>
            <person name="Locascio P."/>
            <person name="Lou Y."/>
            <person name="Lucas S."/>
            <person name="Martin F."/>
            <person name="Montanini B."/>
            <person name="Napoli C."/>
            <person name="Nelson D.R."/>
            <person name="Nelson C."/>
            <person name="Nieminen K."/>
            <person name="Nilsson O."/>
            <person name="Pereda V."/>
            <person name="Peter G."/>
            <person name="Philippe R."/>
            <person name="Pilate G."/>
            <person name="Poliakov A."/>
            <person name="Razumovskaya J."/>
            <person name="Richardson P."/>
            <person name="Rinaldi C."/>
            <person name="Ritland K."/>
            <person name="Rouze P."/>
            <person name="Ryaboy D."/>
            <person name="Schmutz J."/>
            <person name="Schrader J."/>
            <person name="Segerman B."/>
            <person name="Shin H."/>
            <person name="Siddiqui A."/>
            <person name="Sterky F."/>
            <person name="Terry A."/>
            <person name="Tsai C.J."/>
            <person name="Uberbacher E."/>
            <person name="Unneberg P."/>
            <person name="Vahala J."/>
            <person name="Wall K."/>
            <person name="Wessler S."/>
            <person name="Yang G."/>
            <person name="Yin T."/>
            <person name="Douglas C."/>
            <person name="Marra M."/>
            <person name="Sandberg G."/>
            <person name="Van de Peer Y."/>
            <person name="Rokhsar D."/>
        </authorList>
    </citation>
    <scope>NUCLEOTIDE SEQUENCE [LARGE SCALE GENOMIC DNA]</scope>
    <source>
        <strain evidence="2">cv. Nisqually</strain>
    </source>
</reference>
<dbReference type="SUPFAM" id="SSF56672">
    <property type="entry name" value="DNA/RNA polymerases"/>
    <property type="match status" value="1"/>
</dbReference>
<organism evidence="1 2">
    <name type="scientific">Populus trichocarpa</name>
    <name type="common">Western balsam poplar</name>
    <name type="synonym">Populus balsamifera subsp. trichocarpa</name>
    <dbReference type="NCBI Taxonomy" id="3694"/>
    <lineage>
        <taxon>Eukaryota</taxon>
        <taxon>Viridiplantae</taxon>
        <taxon>Streptophyta</taxon>
        <taxon>Embryophyta</taxon>
        <taxon>Tracheophyta</taxon>
        <taxon>Spermatophyta</taxon>
        <taxon>Magnoliopsida</taxon>
        <taxon>eudicotyledons</taxon>
        <taxon>Gunneridae</taxon>
        <taxon>Pentapetalae</taxon>
        <taxon>rosids</taxon>
        <taxon>fabids</taxon>
        <taxon>Malpighiales</taxon>
        <taxon>Salicaceae</taxon>
        <taxon>Saliceae</taxon>
        <taxon>Populus</taxon>
    </lineage>
</organism>
<name>A0A2K1YHR1_POPTR</name>
<keyword evidence="2" id="KW-1185">Reference proteome</keyword>
<dbReference type="EMBL" id="CM009300">
    <property type="protein sequence ID" value="PNT12564.1"/>
    <property type="molecule type" value="Genomic_DNA"/>
</dbReference>
<dbReference type="Gene3D" id="3.10.10.10">
    <property type="entry name" value="HIV Type 1 Reverse Transcriptase, subunit A, domain 1"/>
    <property type="match status" value="1"/>
</dbReference>
<dbReference type="AlphaFoldDB" id="A0A2K1YHR1"/>
<dbReference type="InterPro" id="IPR043502">
    <property type="entry name" value="DNA/RNA_pol_sf"/>
</dbReference>
<dbReference type="InParanoid" id="A0A2K1YHR1"/>
<evidence type="ECO:0000313" key="1">
    <source>
        <dbReference type="EMBL" id="PNT12564.1"/>
    </source>
</evidence>